<name>A0ABM9NYT8_9FLAO</name>
<evidence type="ECO:0000313" key="14">
    <source>
        <dbReference type="Proteomes" id="UP001497416"/>
    </source>
</evidence>
<keyword evidence="4 11" id="KW-0808">Transferase</keyword>
<evidence type="ECO:0000313" key="13">
    <source>
        <dbReference type="EMBL" id="CAL2084449.1"/>
    </source>
</evidence>
<organism evidence="13 14">
    <name type="scientific">Tenacibaculum platacis</name>
    <dbReference type="NCBI Taxonomy" id="3137852"/>
    <lineage>
        <taxon>Bacteria</taxon>
        <taxon>Pseudomonadati</taxon>
        <taxon>Bacteroidota</taxon>
        <taxon>Flavobacteriia</taxon>
        <taxon>Flavobacteriales</taxon>
        <taxon>Flavobacteriaceae</taxon>
        <taxon>Tenacibaculum</taxon>
    </lineage>
</organism>
<feature type="transmembrane region" description="Helical" evidence="12">
    <location>
        <begin position="7"/>
        <end position="26"/>
    </location>
</feature>
<accession>A0ABM9NYT8</accession>
<dbReference type="PROSITE" id="PS00379">
    <property type="entry name" value="CDP_ALCOHOL_P_TRANSF"/>
    <property type="match status" value="1"/>
</dbReference>
<evidence type="ECO:0000256" key="9">
    <source>
        <dbReference type="ARBA" id="ARBA00023209"/>
    </source>
</evidence>
<keyword evidence="5 12" id="KW-0812">Transmembrane</keyword>
<gene>
    <name evidence="13" type="ORF">T190607A01A_20306</name>
</gene>
<protein>
    <submittedName>
        <fullName evidence="13">CDP-diacylglycerol---serine O-phosphatidyltransferase</fullName>
        <ecNumber evidence="13">2.7.8.8</ecNumber>
    </submittedName>
</protein>
<feature type="transmembrane region" description="Helical" evidence="12">
    <location>
        <begin position="174"/>
        <end position="194"/>
    </location>
</feature>
<dbReference type="Pfam" id="PF01066">
    <property type="entry name" value="CDP-OH_P_transf"/>
    <property type="match status" value="1"/>
</dbReference>
<proteinExistence type="inferred from homology"/>
<dbReference type="InterPro" id="IPR048254">
    <property type="entry name" value="CDP_ALCOHOL_P_TRANSF_CS"/>
</dbReference>
<comment type="caution">
    <text evidence="13">The sequence shown here is derived from an EMBL/GenBank/DDBJ whole genome shotgun (WGS) entry which is preliminary data.</text>
</comment>
<dbReference type="RefSeq" id="WP_348711750.1">
    <property type="nucleotide sequence ID" value="NZ_CAXIXY010000004.1"/>
</dbReference>
<dbReference type="PANTHER" id="PTHR14269">
    <property type="entry name" value="CDP-DIACYLGLYCEROL--GLYCEROL-3-PHOSPHATE 3-PHOSPHATIDYLTRANSFERASE-RELATED"/>
    <property type="match status" value="1"/>
</dbReference>
<evidence type="ECO:0000256" key="4">
    <source>
        <dbReference type="ARBA" id="ARBA00022679"/>
    </source>
</evidence>
<evidence type="ECO:0000256" key="10">
    <source>
        <dbReference type="ARBA" id="ARBA00023264"/>
    </source>
</evidence>
<comment type="subcellular location">
    <subcellularLocation>
        <location evidence="1">Membrane</location>
        <topology evidence="1">Multi-pass membrane protein</topology>
    </subcellularLocation>
</comment>
<keyword evidence="14" id="KW-1185">Reference proteome</keyword>
<dbReference type="PANTHER" id="PTHR14269:SF61">
    <property type="entry name" value="CDP-DIACYLGLYCEROL--SERINE O-PHOSPHATIDYLTRANSFERASE"/>
    <property type="match status" value="1"/>
</dbReference>
<dbReference type="InterPro" id="IPR050324">
    <property type="entry name" value="CDP-alcohol_PTase-I"/>
</dbReference>
<dbReference type="EC" id="2.7.8.8" evidence="13"/>
<evidence type="ECO:0000256" key="3">
    <source>
        <dbReference type="ARBA" id="ARBA00022516"/>
    </source>
</evidence>
<evidence type="ECO:0000256" key="12">
    <source>
        <dbReference type="SAM" id="Phobius"/>
    </source>
</evidence>
<evidence type="ECO:0000256" key="11">
    <source>
        <dbReference type="RuleBase" id="RU003750"/>
    </source>
</evidence>
<reference evidence="13 14" key="1">
    <citation type="submission" date="2024-05" db="EMBL/GenBank/DDBJ databases">
        <authorList>
            <person name="Duchaud E."/>
        </authorList>
    </citation>
    <scope>NUCLEOTIDE SEQUENCE [LARGE SCALE GENOMIC DNA]</scope>
    <source>
        <strain evidence="13">Ena-SAMPLE-TAB-13-05-2024-13:56:06:370-140302</strain>
    </source>
</reference>
<evidence type="ECO:0000256" key="8">
    <source>
        <dbReference type="ARBA" id="ARBA00023136"/>
    </source>
</evidence>
<keyword evidence="8 12" id="KW-0472">Membrane</keyword>
<comment type="similarity">
    <text evidence="2 11">Belongs to the CDP-alcohol phosphatidyltransferase class-I family.</text>
</comment>
<evidence type="ECO:0000256" key="5">
    <source>
        <dbReference type="ARBA" id="ARBA00022692"/>
    </source>
</evidence>
<evidence type="ECO:0000256" key="7">
    <source>
        <dbReference type="ARBA" id="ARBA00023098"/>
    </source>
</evidence>
<evidence type="ECO:0000256" key="1">
    <source>
        <dbReference type="ARBA" id="ARBA00004141"/>
    </source>
</evidence>
<sequence length="256" mass="28655">MNIKKHIPNIITLGNLLCGTIATIYAVRGDFYTTAILVGIGIVFDFFDGFVARLLQVQGEFGKQLDSLADMVTSGVVPGIVMVQFMLSSTLYNQLGVSSWDAALDMGLNIDNWFSYEVLGLLLTLFAGYRLAKFNIDERQSDSFIGLPTPAMNLFVLSLPLISEYTTNILIQDIIHNKYVLIVITILLSVLMVSEVKLFSLKFKNYAFNKNIFKYTFLLLSIALLITLKFVAIPVIILLYILLSVFKNLKKEAVKN</sequence>
<evidence type="ECO:0000256" key="6">
    <source>
        <dbReference type="ARBA" id="ARBA00022989"/>
    </source>
</evidence>
<dbReference type="Gene3D" id="1.20.120.1760">
    <property type="match status" value="1"/>
</dbReference>
<keyword evidence="3" id="KW-0444">Lipid biosynthesis</keyword>
<dbReference type="GO" id="GO:0003882">
    <property type="term" value="F:CDP-diacylglycerol-serine O-phosphatidyltransferase activity"/>
    <property type="evidence" value="ECO:0007669"/>
    <property type="project" value="UniProtKB-EC"/>
</dbReference>
<dbReference type="InterPro" id="IPR043130">
    <property type="entry name" value="CDP-OH_PTrfase_TM_dom"/>
</dbReference>
<keyword evidence="7" id="KW-0443">Lipid metabolism</keyword>
<keyword evidence="6 12" id="KW-1133">Transmembrane helix</keyword>
<feature type="transmembrane region" description="Helical" evidence="12">
    <location>
        <begin position="32"/>
        <end position="55"/>
    </location>
</feature>
<dbReference type="InterPro" id="IPR000462">
    <property type="entry name" value="CDP-OH_P_trans"/>
</dbReference>
<keyword evidence="9" id="KW-0594">Phospholipid biosynthesis</keyword>
<feature type="transmembrane region" description="Helical" evidence="12">
    <location>
        <begin position="215"/>
        <end position="243"/>
    </location>
</feature>
<keyword evidence="10" id="KW-1208">Phospholipid metabolism</keyword>
<feature type="transmembrane region" description="Helical" evidence="12">
    <location>
        <begin position="113"/>
        <end position="132"/>
    </location>
</feature>
<dbReference type="Proteomes" id="UP001497416">
    <property type="component" value="Unassembled WGS sequence"/>
</dbReference>
<feature type="transmembrane region" description="Helical" evidence="12">
    <location>
        <begin position="67"/>
        <end position="87"/>
    </location>
</feature>
<evidence type="ECO:0000256" key="2">
    <source>
        <dbReference type="ARBA" id="ARBA00010441"/>
    </source>
</evidence>
<dbReference type="EMBL" id="CAXIXY010000004">
    <property type="protein sequence ID" value="CAL2084449.1"/>
    <property type="molecule type" value="Genomic_DNA"/>
</dbReference>